<comment type="similarity">
    <text evidence="4">Belongs to the wntless family.</text>
</comment>
<dbReference type="STRING" id="1965070.A0A443RRP5"/>
<dbReference type="OrthoDB" id="5804250at2759"/>
<evidence type="ECO:0000256" key="17">
    <source>
        <dbReference type="ARBA" id="ARBA00034107"/>
    </source>
</evidence>
<feature type="domain" description="Wntless GOLD" evidence="20">
    <location>
        <begin position="126"/>
        <end position="286"/>
    </location>
</feature>
<evidence type="ECO:0000256" key="8">
    <source>
        <dbReference type="ARBA" id="ARBA00022692"/>
    </source>
</evidence>
<feature type="transmembrane region" description="Helical" evidence="18">
    <location>
        <begin position="435"/>
        <end position="459"/>
    </location>
</feature>
<keyword evidence="8 18" id="KW-0812">Transmembrane</keyword>
<dbReference type="GO" id="GO:0045211">
    <property type="term" value="C:postsynaptic membrane"/>
    <property type="evidence" value="ECO:0007669"/>
    <property type="project" value="UniProtKB-SubCell"/>
</dbReference>
<dbReference type="GO" id="GO:0061355">
    <property type="term" value="P:Wnt protein secretion"/>
    <property type="evidence" value="ECO:0007669"/>
    <property type="project" value="TreeGrafter"/>
</dbReference>
<dbReference type="InterPro" id="IPR047843">
    <property type="entry name" value="WLS-like_TM"/>
</dbReference>
<dbReference type="PANTHER" id="PTHR13449">
    <property type="entry name" value="INTEGRAL MEMBRANE PROTEIN GPR177"/>
    <property type="match status" value="1"/>
</dbReference>
<name>A0A443RRP5_9ACAR</name>
<feature type="domain" description="Wntless-like transmembrane" evidence="19">
    <location>
        <begin position="287"/>
        <end position="558"/>
    </location>
</feature>
<evidence type="ECO:0000256" key="1">
    <source>
        <dbReference type="ARBA" id="ARBA00004337"/>
    </source>
</evidence>
<feature type="transmembrane region" description="Helical" evidence="18">
    <location>
        <begin position="392"/>
        <end position="415"/>
    </location>
</feature>
<evidence type="ECO:0000256" key="2">
    <source>
        <dbReference type="ARBA" id="ARBA00004477"/>
    </source>
</evidence>
<evidence type="ECO:0000313" key="22">
    <source>
        <dbReference type="Proteomes" id="UP000285301"/>
    </source>
</evidence>
<feature type="transmembrane region" description="Helical" evidence="18">
    <location>
        <begin position="325"/>
        <end position="342"/>
    </location>
</feature>
<comment type="function">
    <text evidence="14">A segment polarity gene required for wingless (wg)-dependent patterning processes, acting in both wg-sending cells and wg-target cells. In non-neuronal cells wls directs wg secretion. The wls traffic loop encompasses the Golgi, the cell surface, an endocytic compartment and a retrograde route leading back to the Golgi, and involves clathrin-mediated endocytosis and the retromer complex (a conserved protein complex consisting of Vps35 and Vps26). In neuronal cells (the larval motorneuron NMJ), the wg signal moves across the synapse via the release of wls-containing exosome-like vesicles. Postsynaptic wls is required for the trafficking of fz2 through the fz2-interacting protein Grip.</text>
</comment>
<evidence type="ECO:0000256" key="15">
    <source>
        <dbReference type="ARBA" id="ARBA00025880"/>
    </source>
</evidence>
<feature type="transmembrane region" description="Helical" evidence="18">
    <location>
        <begin position="66"/>
        <end position="89"/>
    </location>
</feature>
<dbReference type="PANTHER" id="PTHR13449:SF2">
    <property type="entry name" value="PROTEIN WNTLESS HOMOLOG"/>
    <property type="match status" value="1"/>
</dbReference>
<keyword evidence="11 18" id="KW-0472">Membrane</keyword>
<evidence type="ECO:0000256" key="3">
    <source>
        <dbReference type="ARBA" id="ARBA00004653"/>
    </source>
</evidence>
<evidence type="ECO:0000256" key="12">
    <source>
        <dbReference type="ARBA" id="ARBA00023257"/>
    </source>
</evidence>
<keyword evidence="12" id="KW-0770">Synapse</keyword>
<evidence type="ECO:0000256" key="13">
    <source>
        <dbReference type="ARBA" id="ARBA00023273"/>
    </source>
</evidence>
<dbReference type="Pfam" id="PF21883">
    <property type="entry name" value="WLS_GOLD"/>
    <property type="match status" value="1"/>
</dbReference>
<evidence type="ECO:0000256" key="18">
    <source>
        <dbReference type="SAM" id="Phobius"/>
    </source>
</evidence>
<dbReference type="GO" id="GO:0005789">
    <property type="term" value="C:endoplasmic reticulum membrane"/>
    <property type="evidence" value="ECO:0007669"/>
    <property type="project" value="UniProtKB-SubCell"/>
</dbReference>
<evidence type="ECO:0000256" key="4">
    <source>
        <dbReference type="ARBA" id="ARBA00008148"/>
    </source>
</evidence>
<gene>
    <name evidence="21" type="ORF">B4U79_15618</name>
</gene>
<dbReference type="EMBL" id="NCKU01000007">
    <property type="protein sequence ID" value="RWS18011.1"/>
    <property type="molecule type" value="Genomic_DNA"/>
</dbReference>
<keyword evidence="7" id="KW-0879">Wnt signaling pathway</keyword>
<evidence type="ECO:0000256" key="14">
    <source>
        <dbReference type="ARBA" id="ARBA00025339"/>
    </source>
</evidence>
<keyword evidence="10" id="KW-0333">Golgi apparatus</keyword>
<evidence type="ECO:0000259" key="20">
    <source>
        <dbReference type="Pfam" id="PF21883"/>
    </source>
</evidence>
<comment type="subunit">
    <text evidence="15">Interacts with wg; in the Golgi. Interacts with Vps35, a component of the retromer complex; wls stability is regulated by Vps35.</text>
</comment>
<evidence type="ECO:0000256" key="9">
    <source>
        <dbReference type="ARBA" id="ARBA00022989"/>
    </source>
</evidence>
<evidence type="ECO:0000256" key="11">
    <source>
        <dbReference type="ARBA" id="ARBA00023136"/>
    </source>
</evidence>
<organism evidence="21 22">
    <name type="scientific">Dinothrombium tinctorium</name>
    <dbReference type="NCBI Taxonomy" id="1965070"/>
    <lineage>
        <taxon>Eukaryota</taxon>
        <taxon>Metazoa</taxon>
        <taxon>Ecdysozoa</taxon>
        <taxon>Arthropoda</taxon>
        <taxon>Chelicerata</taxon>
        <taxon>Arachnida</taxon>
        <taxon>Acari</taxon>
        <taxon>Acariformes</taxon>
        <taxon>Trombidiformes</taxon>
        <taxon>Prostigmata</taxon>
        <taxon>Anystina</taxon>
        <taxon>Parasitengona</taxon>
        <taxon>Trombidioidea</taxon>
        <taxon>Trombidiidae</taxon>
        <taxon>Dinothrombium</taxon>
    </lineage>
</organism>
<comment type="subcellular location">
    <subcellularLocation>
        <location evidence="2">Endoplasmic reticulum membrane</location>
        <topology evidence="2">Multi-pass membrane protein</topology>
    </subcellularLocation>
    <subcellularLocation>
        <location evidence="1">Endosome membrane</location>
        <topology evidence="1">Multi-pass membrane protein</topology>
    </subcellularLocation>
    <subcellularLocation>
        <location evidence="3">Golgi apparatus membrane</location>
        <topology evidence="3">Multi-pass membrane protein</topology>
    </subcellularLocation>
    <subcellularLocation>
        <location evidence="16">Postsynaptic cell membrane</location>
        <topology evidence="16">Multi-pass membrane protein</topology>
    </subcellularLocation>
    <subcellularLocation>
        <location evidence="17">Presynaptic cell membrane</location>
        <topology evidence="17">Multi-pass membrane protein</topology>
    </subcellularLocation>
</comment>
<reference evidence="21 22" key="1">
    <citation type="journal article" date="2018" name="Gigascience">
        <title>Genomes of trombidid mites reveal novel predicted allergens and laterally-transferred genes associated with secondary metabolism.</title>
        <authorList>
            <person name="Dong X."/>
            <person name="Chaisiri K."/>
            <person name="Xia D."/>
            <person name="Armstrong S.D."/>
            <person name="Fang Y."/>
            <person name="Donnelly M.J."/>
            <person name="Kadowaki T."/>
            <person name="McGarry J.W."/>
            <person name="Darby A.C."/>
            <person name="Makepeace B.L."/>
        </authorList>
    </citation>
    <scope>NUCLEOTIDE SEQUENCE [LARGE SCALE GENOMIC DNA]</scope>
    <source>
        <strain evidence="21">UoL-WK</strain>
    </source>
</reference>
<evidence type="ECO:0000256" key="5">
    <source>
        <dbReference type="ARBA" id="ARBA00015887"/>
    </source>
</evidence>
<keyword evidence="22" id="KW-1185">Reference proteome</keyword>
<keyword evidence="9 18" id="KW-1133">Transmembrane helix</keyword>
<dbReference type="GO" id="GO:0042734">
    <property type="term" value="C:presynaptic membrane"/>
    <property type="evidence" value="ECO:0007669"/>
    <property type="project" value="UniProtKB-SubCell"/>
</dbReference>
<dbReference type="GO" id="GO:0016055">
    <property type="term" value="P:Wnt signaling pathway"/>
    <property type="evidence" value="ECO:0007669"/>
    <property type="project" value="UniProtKB-KW"/>
</dbReference>
<feature type="transmembrane region" description="Helical" evidence="18">
    <location>
        <begin position="531"/>
        <end position="554"/>
    </location>
</feature>
<proteinExistence type="inferred from homology"/>
<dbReference type="GO" id="GO:0017147">
    <property type="term" value="F:Wnt-protein binding"/>
    <property type="evidence" value="ECO:0007669"/>
    <property type="project" value="InterPro"/>
</dbReference>
<accession>A0A443RRP5</accession>
<dbReference type="InterPro" id="IPR009551">
    <property type="entry name" value="Wntless"/>
</dbReference>
<dbReference type="Proteomes" id="UP000285301">
    <property type="component" value="Unassembled WGS sequence"/>
</dbReference>
<dbReference type="AlphaFoldDB" id="A0A443RRP5"/>
<evidence type="ECO:0000313" key="21">
    <source>
        <dbReference type="EMBL" id="RWS18011.1"/>
    </source>
</evidence>
<dbReference type="GO" id="GO:0000139">
    <property type="term" value="C:Golgi membrane"/>
    <property type="evidence" value="ECO:0007669"/>
    <property type="project" value="UniProtKB-SubCell"/>
</dbReference>
<protein>
    <recommendedName>
        <fullName evidence="5">Protein wntless</fullName>
    </recommendedName>
</protein>
<comment type="caution">
    <text evidence="21">The sequence shown here is derived from an EMBL/GenBank/DDBJ whole genome shotgun (WGS) entry which is preliminary data.</text>
</comment>
<dbReference type="InterPro" id="IPR053936">
    <property type="entry name" value="WLS_GOLD"/>
</dbReference>
<feature type="transmembrane region" description="Helical" evidence="18">
    <location>
        <begin position="293"/>
        <end position="313"/>
    </location>
</feature>
<keyword evidence="12" id="KW-0628">Postsynaptic cell membrane</keyword>
<sequence length="598" mass="69669">MAEDVKEELIEIVGLRQRQTHFESNAGNVTPDVLFLRGFSRDGNEKLFLPDSHLHYWTSVNALFKATFYVVAIIVLIQVVSFFIGAIIAPSPSNSEQLLAVKCVPEDSDQLSIPRYAILLNEIQSKNCRIASTFENSNESTVFAFQMPLPRDGIILKYSRWMSNLIAILIPEMKYASWLGSSQLTYGDDYINGTITMKVRLAVKNEGEEWKEYRRKDSLKRFINCRITAEKRQNEENFDCEMVQLFELQSLFYDYYLINIEFVDDLETDYEYHGYLSDLDLIVIHQNGEFTKIWLSLKTNFTFMTLFTLIWFCNRLRQLVREITLVEKMLIVLGCTITQLNVPLELLTLRFDLPFINFLSDVRQGILYCALLCFWIVFTREHIFEEVHQSKFSTFFIQLSVVLLSSIFLFVFNSTEQGIQWFDPFFSIWKVDSSLTLIFITTALIFSALYFGFLSYNIWSVFRNISTNQTSLRALCSSPRLIHSGIIYRFKFLLLTTLICAALTIVAFIMDEVSEEVNQFDDDSYSTYLDWSSAMFTTVYAMWNCYIMTLLILYAPSHKGQEANVDTGSEEMEFYNLILEIRDKSEECSYRARNESKM</sequence>
<evidence type="ECO:0000256" key="16">
    <source>
        <dbReference type="ARBA" id="ARBA00034104"/>
    </source>
</evidence>
<evidence type="ECO:0000259" key="19">
    <source>
        <dbReference type="Pfam" id="PF06664"/>
    </source>
</evidence>
<evidence type="ECO:0000256" key="6">
    <source>
        <dbReference type="ARBA" id="ARBA00022473"/>
    </source>
</evidence>
<evidence type="ECO:0000256" key="7">
    <source>
        <dbReference type="ARBA" id="ARBA00022687"/>
    </source>
</evidence>
<feature type="transmembrane region" description="Helical" evidence="18">
    <location>
        <begin position="492"/>
        <end position="511"/>
    </location>
</feature>
<evidence type="ECO:0000256" key="10">
    <source>
        <dbReference type="ARBA" id="ARBA00023034"/>
    </source>
</evidence>
<keyword evidence="13" id="KW-0966">Cell projection</keyword>
<keyword evidence="6" id="KW-0217">Developmental protein</keyword>
<dbReference type="GO" id="GO:0006886">
    <property type="term" value="P:intracellular protein transport"/>
    <property type="evidence" value="ECO:0007669"/>
    <property type="project" value="TreeGrafter"/>
</dbReference>
<dbReference type="GO" id="GO:0010008">
    <property type="term" value="C:endosome membrane"/>
    <property type="evidence" value="ECO:0007669"/>
    <property type="project" value="UniProtKB-SubCell"/>
</dbReference>
<feature type="transmembrane region" description="Helical" evidence="18">
    <location>
        <begin position="362"/>
        <end position="380"/>
    </location>
</feature>
<dbReference type="Pfam" id="PF06664">
    <property type="entry name" value="WLS-like_TM"/>
    <property type="match status" value="1"/>
</dbReference>